<sequence>MAPQGVASAGNGTHIRTPVNWAGAPCMTVVDRSVDPVYALSYAVPFEDTQLTPDEVEDSRRHQFFALCRDRRDEQYLPNWITSADLDAAVANELGDPASVDPSVDVLETSAEWAGCWARITADDARRPITFEAASEPVQWDTSALEAGTWVVEGYTWEPWTNLWTHRPGAFKIVDDPDPAASAPAVAFDFSEQPVYVGEVAGITGCVDAMAGSTMRLEWSPDVIGLEPEWSLVEEGIAVNGSSFTYDWTAPTEAAGGPVIFRATVDDPMGRSWAGYSHAALSVLSAPDPGCGDEGGFIHDDCEDEVGAGEGGGGCAVAAPELGRTTWGGLGWLLFAALAGLAINRRGPWG</sequence>
<organism evidence="1 2">
    <name type="scientific">Plesiocystis pacifica SIR-1</name>
    <dbReference type="NCBI Taxonomy" id="391625"/>
    <lineage>
        <taxon>Bacteria</taxon>
        <taxon>Pseudomonadati</taxon>
        <taxon>Myxococcota</taxon>
        <taxon>Polyangia</taxon>
        <taxon>Nannocystales</taxon>
        <taxon>Nannocystaceae</taxon>
        <taxon>Plesiocystis</taxon>
    </lineage>
</organism>
<comment type="caution">
    <text evidence="1">The sequence shown here is derived from an EMBL/GenBank/DDBJ whole genome shotgun (WGS) entry which is preliminary data.</text>
</comment>
<reference evidence="1 2" key="1">
    <citation type="submission" date="2007-06" db="EMBL/GenBank/DDBJ databases">
        <authorList>
            <person name="Shimkets L."/>
            <person name="Ferriera S."/>
            <person name="Johnson J."/>
            <person name="Kravitz S."/>
            <person name="Beeson K."/>
            <person name="Sutton G."/>
            <person name="Rogers Y.-H."/>
            <person name="Friedman R."/>
            <person name="Frazier M."/>
            <person name="Venter J.C."/>
        </authorList>
    </citation>
    <scope>NUCLEOTIDE SEQUENCE [LARGE SCALE GENOMIC DNA]</scope>
    <source>
        <strain evidence="1 2">SIR-1</strain>
    </source>
</reference>
<dbReference type="AlphaFoldDB" id="A6G486"/>
<dbReference type="Proteomes" id="UP000005801">
    <property type="component" value="Unassembled WGS sequence"/>
</dbReference>
<accession>A6G486</accession>
<proteinExistence type="predicted"/>
<dbReference type="RefSeq" id="WP_006971535.1">
    <property type="nucleotide sequence ID" value="NZ_ABCS01000020.1"/>
</dbReference>
<evidence type="ECO:0000313" key="2">
    <source>
        <dbReference type="Proteomes" id="UP000005801"/>
    </source>
</evidence>
<protein>
    <submittedName>
        <fullName evidence="1">Uncharacterized protein</fullName>
    </submittedName>
</protein>
<name>A6G486_9BACT</name>
<evidence type="ECO:0000313" key="1">
    <source>
        <dbReference type="EMBL" id="EDM79409.1"/>
    </source>
</evidence>
<keyword evidence="2" id="KW-1185">Reference proteome</keyword>
<dbReference type="OrthoDB" id="5508731at2"/>
<dbReference type="EMBL" id="ABCS01000020">
    <property type="protein sequence ID" value="EDM79409.1"/>
    <property type="molecule type" value="Genomic_DNA"/>
</dbReference>
<gene>
    <name evidence="1" type="ORF">PPSIR1_02611</name>
</gene>